<comment type="caution">
    <text evidence="3">The sequence shown here is derived from an EMBL/GenBank/DDBJ whole genome shotgun (WGS) entry which is preliminary data.</text>
</comment>
<dbReference type="GeneID" id="64603744"/>
<dbReference type="AlphaFoldDB" id="A0A9P7DLD0"/>
<dbReference type="CDD" id="cd12087">
    <property type="entry name" value="TM_EGFR-like"/>
    <property type="match status" value="1"/>
</dbReference>
<dbReference type="OrthoDB" id="2278929at2759"/>
<protein>
    <submittedName>
        <fullName evidence="3">Uncharacterized protein</fullName>
    </submittedName>
</protein>
<evidence type="ECO:0000256" key="2">
    <source>
        <dbReference type="SAM" id="Phobius"/>
    </source>
</evidence>
<keyword evidence="2" id="KW-0472">Membrane</keyword>
<feature type="compositionally biased region" description="Polar residues" evidence="1">
    <location>
        <begin position="1"/>
        <end position="12"/>
    </location>
</feature>
<keyword evidence="2" id="KW-1133">Transmembrane helix</keyword>
<feature type="compositionally biased region" description="Polar residues" evidence="1">
    <location>
        <begin position="413"/>
        <end position="423"/>
    </location>
</feature>
<keyword evidence="4" id="KW-1185">Reference proteome</keyword>
<reference evidence="3" key="1">
    <citation type="journal article" date="2020" name="New Phytol.">
        <title>Comparative genomics reveals dynamic genome evolution in host specialist ectomycorrhizal fungi.</title>
        <authorList>
            <person name="Lofgren L.A."/>
            <person name="Nguyen N.H."/>
            <person name="Vilgalys R."/>
            <person name="Ruytinx J."/>
            <person name="Liao H.L."/>
            <person name="Branco S."/>
            <person name="Kuo A."/>
            <person name="LaButti K."/>
            <person name="Lipzen A."/>
            <person name="Andreopoulos W."/>
            <person name="Pangilinan J."/>
            <person name="Riley R."/>
            <person name="Hundley H."/>
            <person name="Na H."/>
            <person name="Barry K."/>
            <person name="Grigoriev I.V."/>
            <person name="Stajich J.E."/>
            <person name="Kennedy P.G."/>
        </authorList>
    </citation>
    <scope>NUCLEOTIDE SEQUENCE</scope>
    <source>
        <strain evidence="3">S12</strain>
    </source>
</reference>
<feature type="transmembrane region" description="Helical" evidence="2">
    <location>
        <begin position="247"/>
        <end position="271"/>
    </location>
</feature>
<dbReference type="Proteomes" id="UP000719766">
    <property type="component" value="Unassembled WGS sequence"/>
</dbReference>
<accession>A0A9P7DLD0</accession>
<proteinExistence type="predicted"/>
<dbReference type="RefSeq" id="XP_041162678.1">
    <property type="nucleotide sequence ID" value="XM_041309980.1"/>
</dbReference>
<dbReference type="EMBL" id="JABBWE010000015">
    <property type="protein sequence ID" value="KAG1797725.1"/>
    <property type="molecule type" value="Genomic_DNA"/>
</dbReference>
<evidence type="ECO:0000313" key="3">
    <source>
        <dbReference type="EMBL" id="KAG1797725.1"/>
    </source>
</evidence>
<feature type="region of interest" description="Disordered" evidence="1">
    <location>
        <begin position="392"/>
        <end position="423"/>
    </location>
</feature>
<evidence type="ECO:0000256" key="1">
    <source>
        <dbReference type="SAM" id="MobiDB-lite"/>
    </source>
</evidence>
<keyword evidence="2" id="KW-0812">Transmembrane</keyword>
<sequence>MSPNPSQNSPWPAQTAPPSSSYSSLKRSRPDVGSSWSSSLGRRQGTIISNESALANAETECEIYADNSQVTCYPNAGNLVIQHQWAPVVWNSRRPQISQFNIVQLYLFDADTNTAILNFTETNPTTSAGEFNAEVNDTWFGSKGTSWTPGQNFSYPFYWVVTNQNGLDNGTYTTNPTFLAIQTTYADAVVSSMQSSSSAAAASSSAAAASSSAAALSSASLSHASGSSSLPTGNVQSNNSSPPFPHWAIAVIVVLGFLAIVAGGVLIWLIVRRLRRRGQLSNRGSIGSSSPMMANAQNSNSPQLPLLGAGIAGAVAGRTSSEQHRPASIVSPDGASDISRAHSAGDTGPFSGADAAIMADAFRKALRKPDFAGPTVEEAEDHRDDAIMSRELAEEGRDIRSVSSSRGVKVETLSETGDTVQDH</sequence>
<organism evidence="3 4">
    <name type="scientific">Suillus plorans</name>
    <dbReference type="NCBI Taxonomy" id="116603"/>
    <lineage>
        <taxon>Eukaryota</taxon>
        <taxon>Fungi</taxon>
        <taxon>Dikarya</taxon>
        <taxon>Basidiomycota</taxon>
        <taxon>Agaricomycotina</taxon>
        <taxon>Agaricomycetes</taxon>
        <taxon>Agaricomycetidae</taxon>
        <taxon>Boletales</taxon>
        <taxon>Suillineae</taxon>
        <taxon>Suillaceae</taxon>
        <taxon>Suillus</taxon>
    </lineage>
</organism>
<feature type="region of interest" description="Disordered" evidence="1">
    <location>
        <begin position="1"/>
        <end position="40"/>
    </location>
</feature>
<gene>
    <name evidence="3" type="ORF">HD556DRAFT_237169</name>
</gene>
<name>A0A9P7DLD0_9AGAM</name>
<feature type="region of interest" description="Disordered" evidence="1">
    <location>
        <begin position="320"/>
        <end position="350"/>
    </location>
</feature>
<evidence type="ECO:0000313" key="4">
    <source>
        <dbReference type="Proteomes" id="UP000719766"/>
    </source>
</evidence>